<reference evidence="3 4" key="1">
    <citation type="journal article" date="2012" name="J. Bacteriol.">
        <title>Draft Genome Sequence of Oceaniovalibus guishaninsula JLT2003T.</title>
        <authorList>
            <person name="Tang K."/>
            <person name="Liu K."/>
            <person name="Jiao N."/>
        </authorList>
    </citation>
    <scope>NUCLEOTIDE SEQUENCE [LARGE SCALE GENOMIC DNA]</scope>
    <source>
        <strain evidence="3 4">JLT2003</strain>
    </source>
</reference>
<comment type="caution">
    <text evidence="3">The sequence shown here is derived from an EMBL/GenBank/DDBJ whole genome shotgun (WGS) entry which is preliminary data.</text>
</comment>
<sequence length="187" mass="19675">MMKTSIYGALAGMIFMGVPAVAQETAPFGTDEDADYAAQLWEVMTGLGLVGEGAMQAAPYPGTDPHGMMLQTFYTDAEVAGHRGALVVKRNYGPEGVTVDEVLADPAAHLGAVTIMFRRAQDYDPETGNWFYAKYLPDGTLDRNPADMALAGLVGKGADAGCIACHQAAGGDDYLFTTDADLTVAVE</sequence>
<protein>
    <recommendedName>
        <fullName evidence="2">Cytochrome P460 domain-containing protein</fullName>
    </recommendedName>
</protein>
<dbReference type="Pfam" id="PF16694">
    <property type="entry name" value="Cytochrome_P460"/>
    <property type="match status" value="1"/>
</dbReference>
<evidence type="ECO:0000256" key="1">
    <source>
        <dbReference type="SAM" id="SignalP"/>
    </source>
</evidence>
<feature type="chain" id="PRO_5003861200" description="Cytochrome P460 domain-containing protein" evidence="1">
    <location>
        <begin position="23"/>
        <end position="187"/>
    </location>
</feature>
<dbReference type="eggNOG" id="ENOG50300QV">
    <property type="taxonomic scope" value="Bacteria"/>
</dbReference>
<dbReference type="EMBL" id="AMGO01000046">
    <property type="protein sequence ID" value="EKE43879.1"/>
    <property type="molecule type" value="Genomic_DNA"/>
</dbReference>
<accession>K2HLW0</accession>
<dbReference type="PATRIC" id="fig|1231392.3.peg.1870"/>
<keyword evidence="4" id="KW-1185">Reference proteome</keyword>
<evidence type="ECO:0000313" key="4">
    <source>
        <dbReference type="Proteomes" id="UP000006765"/>
    </source>
</evidence>
<keyword evidence="1" id="KW-0732">Signal</keyword>
<evidence type="ECO:0000259" key="2">
    <source>
        <dbReference type="Pfam" id="PF16694"/>
    </source>
</evidence>
<proteinExistence type="predicted"/>
<dbReference type="CDD" id="cd20716">
    <property type="entry name" value="cyt_P460_fam"/>
    <property type="match status" value="1"/>
</dbReference>
<feature type="domain" description="Cytochrome P460" evidence="2">
    <location>
        <begin position="83"/>
        <end position="177"/>
    </location>
</feature>
<dbReference type="Proteomes" id="UP000006765">
    <property type="component" value="Unassembled WGS sequence"/>
</dbReference>
<evidence type="ECO:0000313" key="3">
    <source>
        <dbReference type="EMBL" id="EKE43879.1"/>
    </source>
</evidence>
<dbReference type="AlphaFoldDB" id="K2HLW0"/>
<organism evidence="3 4">
    <name type="scientific">Oceaniovalibus guishaninsula JLT2003</name>
    <dbReference type="NCBI Taxonomy" id="1231392"/>
    <lineage>
        <taxon>Bacteria</taxon>
        <taxon>Pseudomonadati</taxon>
        <taxon>Pseudomonadota</taxon>
        <taxon>Alphaproteobacteria</taxon>
        <taxon>Rhodobacterales</taxon>
        <taxon>Roseobacteraceae</taxon>
        <taxon>Oceaniovalibus</taxon>
    </lineage>
</organism>
<dbReference type="InterPro" id="IPR032033">
    <property type="entry name" value="Cytochrome_P460"/>
</dbReference>
<name>K2HLW0_9RHOB</name>
<feature type="signal peptide" evidence="1">
    <location>
        <begin position="1"/>
        <end position="22"/>
    </location>
</feature>
<gene>
    <name evidence="3" type="ORF">OCGS_1860</name>
</gene>
<dbReference type="InterPro" id="IPR038142">
    <property type="entry name" value="Cytochrome_P460_sp"/>
</dbReference>
<dbReference type="STRING" id="1231392.OCGS_1860"/>
<dbReference type="Gene3D" id="3.50.70.20">
    <property type="entry name" value="Cytochrome P460"/>
    <property type="match status" value="1"/>
</dbReference>